<evidence type="ECO:0000256" key="1">
    <source>
        <dbReference type="SAM" id="MobiDB-lite"/>
    </source>
</evidence>
<name>A0ABW4JSB8_9BACL</name>
<gene>
    <name evidence="4" type="ORF">ACFSB2_25860</name>
</gene>
<dbReference type="InterPro" id="IPR024745">
    <property type="entry name" value="GH44_cat"/>
</dbReference>
<comment type="caution">
    <text evidence="4">The sequence shown here is derived from an EMBL/GenBank/DDBJ whole genome shotgun (WGS) entry which is preliminary data.</text>
</comment>
<dbReference type="Gene3D" id="3.20.20.80">
    <property type="entry name" value="Glycosidases"/>
    <property type="match status" value="1"/>
</dbReference>
<dbReference type="GO" id="GO:0016787">
    <property type="term" value="F:hydrolase activity"/>
    <property type="evidence" value="ECO:0007669"/>
    <property type="project" value="UniProtKB-KW"/>
</dbReference>
<keyword evidence="2" id="KW-0732">Signal</keyword>
<keyword evidence="4" id="KW-0378">Hydrolase</keyword>
<organism evidence="4 5">
    <name type="scientific">Alicyclobacillus fodiniaquatilis</name>
    <dbReference type="NCBI Taxonomy" id="1661150"/>
    <lineage>
        <taxon>Bacteria</taxon>
        <taxon>Bacillati</taxon>
        <taxon>Bacillota</taxon>
        <taxon>Bacilli</taxon>
        <taxon>Bacillales</taxon>
        <taxon>Alicyclobacillaceae</taxon>
        <taxon>Alicyclobacillus</taxon>
    </lineage>
</organism>
<dbReference type="EMBL" id="JBHUCX010000100">
    <property type="protein sequence ID" value="MFD1678098.1"/>
    <property type="molecule type" value="Genomic_DNA"/>
</dbReference>
<evidence type="ECO:0000259" key="3">
    <source>
        <dbReference type="Pfam" id="PF12891"/>
    </source>
</evidence>
<reference evidence="5" key="1">
    <citation type="journal article" date="2019" name="Int. J. Syst. Evol. Microbiol.">
        <title>The Global Catalogue of Microorganisms (GCM) 10K type strain sequencing project: providing services to taxonomists for standard genome sequencing and annotation.</title>
        <authorList>
            <consortium name="The Broad Institute Genomics Platform"/>
            <consortium name="The Broad Institute Genome Sequencing Center for Infectious Disease"/>
            <person name="Wu L."/>
            <person name="Ma J."/>
        </authorList>
    </citation>
    <scope>NUCLEOTIDE SEQUENCE [LARGE SCALE GENOMIC DNA]</scope>
    <source>
        <strain evidence="5">CGMCC 1.12286</strain>
    </source>
</reference>
<evidence type="ECO:0000313" key="5">
    <source>
        <dbReference type="Proteomes" id="UP001597079"/>
    </source>
</evidence>
<feature type="signal peptide" evidence="2">
    <location>
        <begin position="1"/>
        <end position="32"/>
    </location>
</feature>
<dbReference type="Pfam" id="PF12891">
    <property type="entry name" value="Glyco_hydro_44"/>
    <property type="match status" value="1"/>
</dbReference>
<evidence type="ECO:0000256" key="2">
    <source>
        <dbReference type="SAM" id="SignalP"/>
    </source>
</evidence>
<feature type="region of interest" description="Disordered" evidence="1">
    <location>
        <begin position="620"/>
        <end position="671"/>
    </location>
</feature>
<dbReference type="Proteomes" id="UP001597079">
    <property type="component" value="Unassembled WGS sequence"/>
</dbReference>
<dbReference type="RefSeq" id="WP_377946086.1">
    <property type="nucleotide sequence ID" value="NZ_JBHUCX010000100.1"/>
</dbReference>
<dbReference type="InterPro" id="IPR013780">
    <property type="entry name" value="Glyco_hydro_b"/>
</dbReference>
<protein>
    <submittedName>
        <fullName evidence="4">Glycoside hydrolase family 44 protein</fullName>
    </submittedName>
</protein>
<evidence type="ECO:0000313" key="4">
    <source>
        <dbReference type="EMBL" id="MFD1678098.1"/>
    </source>
</evidence>
<dbReference type="SUPFAM" id="SSF51445">
    <property type="entry name" value="(Trans)glycosidases"/>
    <property type="match status" value="1"/>
</dbReference>
<proteinExistence type="predicted"/>
<feature type="chain" id="PRO_5046912364" evidence="2">
    <location>
        <begin position="33"/>
        <end position="671"/>
    </location>
</feature>
<dbReference type="Gene3D" id="2.60.40.1180">
    <property type="entry name" value="Golgi alpha-mannosidase II"/>
    <property type="match status" value="1"/>
</dbReference>
<dbReference type="InterPro" id="IPR017853">
    <property type="entry name" value="GH"/>
</dbReference>
<keyword evidence="5" id="KW-1185">Reference proteome</keyword>
<feature type="domain" description="Glycoside hydrolase family 44 catalytic" evidence="3">
    <location>
        <begin position="92"/>
        <end position="371"/>
    </location>
</feature>
<accession>A0ABW4JSB8</accession>
<sequence>MHLNVQKKHYVATLVLGGSLIGILMPTAVAHADTSTGPALSVDVAANRHTISPDIYGVNAGVDAATAKEMGATVFRWGGDATTNYNWQVDSSNSGRDWFYTGGGTANPRPGGQVDDMINEATSVSAKSVVTIPIIGWVNKTNTPNASYPSGAYPSTVTLTDSNGNQVTGPYFAPLDGLTGSTLGTNIPAGYDPYLTLPDGEYAGSGMTWANGDALATDDWSDYTSVLDTDVQRNYLKVDPQWMKGWIQHIVAQHGNSAKSGVIYQMDNEPFSWSNIHYDVHPNNTTYDEVLQDTLAYASMIKKTDPTAQILGPSPWGAPAYFGGDYSDYSNPESDYPHGMYFIPWYLQQMHQASQKSGVRLLNYLDVHYYPPTGNNNADDPTTDALRLRSTRALWDPTYTTEDWMGQWFTPAQQLDLIPRLQNWVNQYYPGTKISITEYNWGDLGNINGALAQADVLGIFGREGVSLATLWGPPTSMEPGAFAFKMYRNYDGQGSTFGNISVQSTSADQSQLAIYGAERTDTDNQGKGPHGQSQDALTMMVINKTGNDLTSAVNIQNFSPDKAATAQVYNYSSADLNNIVHEPDATITKDSGTSEEGFPNESVTETFPANSITLLVLPGHMQPNAHTTPGDGKPGHGNQNGGNVPSPGKPTDATPPVGVLQRYSKGHPGLH</sequence>